<reference evidence="3" key="1">
    <citation type="journal article" date="2019" name="Int. J. Syst. Evol. Microbiol.">
        <title>The Global Catalogue of Microorganisms (GCM) 10K type strain sequencing project: providing services to taxonomists for standard genome sequencing and annotation.</title>
        <authorList>
            <consortium name="The Broad Institute Genomics Platform"/>
            <consortium name="The Broad Institute Genome Sequencing Center for Infectious Disease"/>
            <person name="Wu L."/>
            <person name="Ma J."/>
        </authorList>
    </citation>
    <scope>NUCLEOTIDE SEQUENCE [LARGE SCALE GENOMIC DNA]</scope>
    <source>
        <strain evidence="3">KACC 14249</strain>
    </source>
</reference>
<dbReference type="EMBL" id="JBHSRD010000003">
    <property type="protein sequence ID" value="MFC6007147.1"/>
    <property type="molecule type" value="Genomic_DNA"/>
</dbReference>
<protein>
    <submittedName>
        <fullName evidence="2">MOSC domain-containing protein</fullName>
    </submittedName>
</protein>
<dbReference type="Gene3D" id="2.40.33.20">
    <property type="entry name" value="PK beta-barrel domain-like"/>
    <property type="match status" value="1"/>
</dbReference>
<dbReference type="SUPFAM" id="SSF50800">
    <property type="entry name" value="PK beta-barrel domain-like"/>
    <property type="match status" value="1"/>
</dbReference>
<name>A0ABW1JE15_9ACTN</name>
<evidence type="ECO:0000313" key="2">
    <source>
        <dbReference type="EMBL" id="MFC6007147.1"/>
    </source>
</evidence>
<dbReference type="Pfam" id="PF03473">
    <property type="entry name" value="MOSC"/>
    <property type="match status" value="1"/>
</dbReference>
<proteinExistence type="predicted"/>
<gene>
    <name evidence="2" type="ORF">ACFQDO_08400</name>
</gene>
<dbReference type="PANTHER" id="PTHR36930">
    <property type="entry name" value="METAL-SULFUR CLUSTER BIOSYNTHESIS PROTEINS YUAD-RELATED"/>
    <property type="match status" value="1"/>
</dbReference>
<organism evidence="2 3">
    <name type="scientific">Angustibacter luteus</name>
    <dbReference type="NCBI Taxonomy" id="658456"/>
    <lineage>
        <taxon>Bacteria</taxon>
        <taxon>Bacillati</taxon>
        <taxon>Actinomycetota</taxon>
        <taxon>Actinomycetes</taxon>
        <taxon>Kineosporiales</taxon>
        <taxon>Kineosporiaceae</taxon>
    </lineage>
</organism>
<dbReference type="PANTHER" id="PTHR36930:SF1">
    <property type="entry name" value="MOSC DOMAIN-CONTAINING PROTEIN"/>
    <property type="match status" value="1"/>
</dbReference>
<dbReference type="PROSITE" id="PS51340">
    <property type="entry name" value="MOSC"/>
    <property type="match status" value="1"/>
</dbReference>
<keyword evidence="3" id="KW-1185">Reference proteome</keyword>
<dbReference type="InterPro" id="IPR005302">
    <property type="entry name" value="MoCF_Sase_C"/>
</dbReference>
<sequence length="197" mass="20948">MSAGSAGHPLDARIEALVVSPGHNYWFHSRDPADGVGPHPTSYPDHVDVVAGQGIRGDRFYGKVSQLASAVSFFAAEALEAVEDELGLTAGSLDPRLARRNIVVRGIDLNALRHKTFSLDSGDGLVEFEASGETSPCAWMDDRLAPGARNALRGRGGLRANPTTSGTLRVGRVMLVTDALQDPALAGARVRRRSRLP</sequence>
<feature type="domain" description="MOSC" evidence="1">
    <location>
        <begin position="39"/>
        <end position="177"/>
    </location>
</feature>
<dbReference type="InterPro" id="IPR052716">
    <property type="entry name" value="MOSC_domain"/>
</dbReference>
<accession>A0ABW1JE15</accession>
<comment type="caution">
    <text evidence="2">The sequence shown here is derived from an EMBL/GenBank/DDBJ whole genome shotgun (WGS) entry which is preliminary data.</text>
</comment>
<dbReference type="InterPro" id="IPR011037">
    <property type="entry name" value="Pyrv_Knase-like_insert_dom_sf"/>
</dbReference>
<dbReference type="Proteomes" id="UP001596189">
    <property type="component" value="Unassembled WGS sequence"/>
</dbReference>
<evidence type="ECO:0000259" key="1">
    <source>
        <dbReference type="PROSITE" id="PS51340"/>
    </source>
</evidence>
<dbReference type="RefSeq" id="WP_345715951.1">
    <property type="nucleotide sequence ID" value="NZ_BAABFP010000004.1"/>
</dbReference>
<evidence type="ECO:0000313" key="3">
    <source>
        <dbReference type="Proteomes" id="UP001596189"/>
    </source>
</evidence>